<protein>
    <submittedName>
        <fullName evidence="3">Uncharacterized protein</fullName>
    </submittedName>
</protein>
<keyword evidence="2" id="KW-1133">Transmembrane helix</keyword>
<evidence type="ECO:0000256" key="2">
    <source>
        <dbReference type="SAM" id="Phobius"/>
    </source>
</evidence>
<feature type="compositionally biased region" description="Basic residues" evidence="1">
    <location>
        <begin position="1"/>
        <end position="10"/>
    </location>
</feature>
<feature type="transmembrane region" description="Helical" evidence="2">
    <location>
        <begin position="34"/>
        <end position="56"/>
    </location>
</feature>
<name>B0T9I2_CAUSK</name>
<keyword evidence="3" id="KW-0614">Plasmid</keyword>
<organism evidence="3">
    <name type="scientific">Caulobacter sp. (strain K31)</name>
    <dbReference type="NCBI Taxonomy" id="366602"/>
    <lineage>
        <taxon>Bacteria</taxon>
        <taxon>Pseudomonadati</taxon>
        <taxon>Pseudomonadota</taxon>
        <taxon>Alphaproteobacteria</taxon>
        <taxon>Caulobacterales</taxon>
        <taxon>Caulobacteraceae</taxon>
        <taxon>Caulobacter</taxon>
    </lineage>
</organism>
<evidence type="ECO:0000256" key="1">
    <source>
        <dbReference type="SAM" id="MobiDB-lite"/>
    </source>
</evidence>
<evidence type="ECO:0000313" key="3">
    <source>
        <dbReference type="EMBL" id="ABZ74357.1"/>
    </source>
</evidence>
<geneLocation type="plasmid" evidence="3">
    <name>pCAUL01</name>
</geneLocation>
<dbReference type="AlphaFoldDB" id="B0T9I2"/>
<dbReference type="EMBL" id="CP000928">
    <property type="protein sequence ID" value="ABZ74357.1"/>
    <property type="molecule type" value="Genomic_DNA"/>
</dbReference>
<sequence length="97" mass="10157">MTVEPKRRKSASPPAVSRETAPIPSAEGLNLFPLALRTVVIVALFSGGSVLAMTIYGAGAVSAETWTRFLPAIDTFKQTWCISVGALVGLLGGKALR</sequence>
<reference evidence="3" key="1">
    <citation type="submission" date="2008-01" db="EMBL/GenBank/DDBJ databases">
        <title>Complete sequence of plasmid1 pCAUL01 of Caulobacter sp. K31.</title>
        <authorList>
            <consortium name="US DOE Joint Genome Institute"/>
            <person name="Copeland A."/>
            <person name="Lucas S."/>
            <person name="Lapidus A."/>
            <person name="Barry K."/>
            <person name="Glavina del Rio T."/>
            <person name="Dalin E."/>
            <person name="Tice H."/>
            <person name="Pitluck S."/>
            <person name="Bruce D."/>
            <person name="Goodwin L."/>
            <person name="Thompson L.S."/>
            <person name="Brettin T."/>
            <person name="Detter J.C."/>
            <person name="Han C."/>
            <person name="Schmutz J."/>
            <person name="Larimer F."/>
            <person name="Land M."/>
            <person name="Hauser L."/>
            <person name="Kyrpides N."/>
            <person name="Kim E."/>
            <person name="Stephens C."/>
            <person name="Richardson P."/>
        </authorList>
    </citation>
    <scope>NUCLEOTIDE SEQUENCE [LARGE SCALE GENOMIC DNA]</scope>
    <source>
        <plasmid evidence="3">K31</plasmid>
        <plasmid evidence="3">pCAUL01</plasmid>
    </source>
</reference>
<gene>
    <name evidence="3" type="ordered locus">Caul_5237</name>
</gene>
<dbReference type="HOGENOM" id="CLU_2341630_0_0_5"/>
<keyword evidence="2" id="KW-0812">Transmembrane</keyword>
<accession>B0T9I2</accession>
<proteinExistence type="predicted"/>
<dbReference type="KEGG" id="cak:Caul_5237"/>
<keyword evidence="2" id="KW-0472">Membrane</keyword>
<feature type="region of interest" description="Disordered" evidence="1">
    <location>
        <begin position="1"/>
        <end position="21"/>
    </location>
</feature>
<feature type="transmembrane region" description="Helical" evidence="2">
    <location>
        <begin position="76"/>
        <end position="96"/>
    </location>
</feature>